<proteinExistence type="predicted"/>
<gene>
    <name evidence="1" type="ORF">F2Q68_00004218</name>
</gene>
<dbReference type="AlphaFoldDB" id="A0A8S9JCU2"/>
<accession>A0A8S9JCU2</accession>
<organism evidence="1 2">
    <name type="scientific">Brassica cretica</name>
    <name type="common">Mustard</name>
    <dbReference type="NCBI Taxonomy" id="69181"/>
    <lineage>
        <taxon>Eukaryota</taxon>
        <taxon>Viridiplantae</taxon>
        <taxon>Streptophyta</taxon>
        <taxon>Embryophyta</taxon>
        <taxon>Tracheophyta</taxon>
        <taxon>Spermatophyta</taxon>
        <taxon>Magnoliopsida</taxon>
        <taxon>eudicotyledons</taxon>
        <taxon>Gunneridae</taxon>
        <taxon>Pentapetalae</taxon>
        <taxon>rosids</taxon>
        <taxon>malvids</taxon>
        <taxon>Brassicales</taxon>
        <taxon>Brassicaceae</taxon>
        <taxon>Brassiceae</taxon>
        <taxon>Brassica</taxon>
    </lineage>
</organism>
<evidence type="ECO:0000313" key="2">
    <source>
        <dbReference type="Proteomes" id="UP000712281"/>
    </source>
</evidence>
<comment type="caution">
    <text evidence="1">The sequence shown here is derived from an EMBL/GenBank/DDBJ whole genome shotgun (WGS) entry which is preliminary data.</text>
</comment>
<reference evidence="1" key="1">
    <citation type="submission" date="2019-12" db="EMBL/GenBank/DDBJ databases">
        <title>Genome sequencing and annotation of Brassica cretica.</title>
        <authorList>
            <person name="Studholme D.J."/>
            <person name="Sarris P.F."/>
        </authorList>
    </citation>
    <scope>NUCLEOTIDE SEQUENCE</scope>
    <source>
        <strain evidence="1">PFS-001/15</strain>
        <tissue evidence="1">Leaf</tissue>
    </source>
</reference>
<sequence length="82" mass="9260">MAVTETESPDCPSGSLILKEKPVAERCPRFRGSNREKGLAKKNSENKFALMVPPVDSGEDLLLRWDPFLFLEEETFINGFKT</sequence>
<name>A0A8S9JCU2_BRACR</name>
<dbReference type="Proteomes" id="UP000712281">
    <property type="component" value="Unassembled WGS sequence"/>
</dbReference>
<evidence type="ECO:0000313" key="1">
    <source>
        <dbReference type="EMBL" id="KAF2579146.1"/>
    </source>
</evidence>
<protein>
    <submittedName>
        <fullName evidence="1">Uncharacterized protein</fullName>
    </submittedName>
</protein>
<dbReference type="EMBL" id="QGKW02001660">
    <property type="protein sequence ID" value="KAF2579146.1"/>
    <property type="molecule type" value="Genomic_DNA"/>
</dbReference>